<protein>
    <submittedName>
        <fullName evidence="4">Uncharacterized protein</fullName>
    </submittedName>
</protein>
<name>A0A8J8NMM6_HALGN</name>
<dbReference type="PANTHER" id="PTHR24322">
    <property type="entry name" value="PKSB"/>
    <property type="match status" value="1"/>
</dbReference>
<proteinExistence type="inferred from homology"/>
<gene>
    <name evidence="4" type="ORF">FGO68_gene1026</name>
</gene>
<dbReference type="EMBL" id="RRYP01012140">
    <property type="protein sequence ID" value="TNV77310.1"/>
    <property type="molecule type" value="Genomic_DNA"/>
</dbReference>
<evidence type="ECO:0000256" key="3">
    <source>
        <dbReference type="RuleBase" id="RU000363"/>
    </source>
</evidence>
<evidence type="ECO:0000313" key="5">
    <source>
        <dbReference type="Proteomes" id="UP000785679"/>
    </source>
</evidence>
<dbReference type="PRINTS" id="PR00081">
    <property type="entry name" value="GDHRDH"/>
</dbReference>
<dbReference type="InterPro" id="IPR036291">
    <property type="entry name" value="NAD(P)-bd_dom_sf"/>
</dbReference>
<dbReference type="GO" id="GO:0016616">
    <property type="term" value="F:oxidoreductase activity, acting on the CH-OH group of donors, NAD or NADP as acceptor"/>
    <property type="evidence" value="ECO:0007669"/>
    <property type="project" value="TreeGrafter"/>
</dbReference>
<dbReference type="PRINTS" id="PR00080">
    <property type="entry name" value="SDRFAMILY"/>
</dbReference>
<organism evidence="4 5">
    <name type="scientific">Halteria grandinella</name>
    <dbReference type="NCBI Taxonomy" id="5974"/>
    <lineage>
        <taxon>Eukaryota</taxon>
        <taxon>Sar</taxon>
        <taxon>Alveolata</taxon>
        <taxon>Ciliophora</taxon>
        <taxon>Intramacronucleata</taxon>
        <taxon>Spirotrichea</taxon>
        <taxon>Stichotrichia</taxon>
        <taxon>Sporadotrichida</taxon>
        <taxon>Halteriidae</taxon>
        <taxon>Halteria</taxon>
    </lineage>
</organism>
<dbReference type="PROSITE" id="PS00061">
    <property type="entry name" value="ADH_SHORT"/>
    <property type="match status" value="1"/>
</dbReference>
<reference evidence="4" key="1">
    <citation type="submission" date="2019-06" db="EMBL/GenBank/DDBJ databases">
        <authorList>
            <person name="Zheng W."/>
        </authorList>
    </citation>
    <scope>NUCLEOTIDE SEQUENCE</scope>
    <source>
        <strain evidence="4">QDHG01</strain>
    </source>
</reference>
<comment type="similarity">
    <text evidence="1 3">Belongs to the short-chain dehydrogenases/reductases (SDR) family.</text>
</comment>
<keyword evidence="5" id="KW-1185">Reference proteome</keyword>
<evidence type="ECO:0000256" key="2">
    <source>
        <dbReference type="ARBA" id="ARBA00023002"/>
    </source>
</evidence>
<dbReference type="PANTHER" id="PTHR24322:SF736">
    <property type="entry name" value="RETINOL DEHYDROGENASE 10"/>
    <property type="match status" value="1"/>
</dbReference>
<dbReference type="Pfam" id="PF00106">
    <property type="entry name" value="adh_short"/>
    <property type="match status" value="1"/>
</dbReference>
<dbReference type="Gene3D" id="3.40.50.720">
    <property type="entry name" value="NAD(P)-binding Rossmann-like Domain"/>
    <property type="match status" value="1"/>
</dbReference>
<dbReference type="SUPFAM" id="SSF51735">
    <property type="entry name" value="NAD(P)-binding Rossmann-fold domains"/>
    <property type="match status" value="1"/>
</dbReference>
<evidence type="ECO:0000313" key="4">
    <source>
        <dbReference type="EMBL" id="TNV77310.1"/>
    </source>
</evidence>
<comment type="caution">
    <text evidence="4">The sequence shown here is derived from an EMBL/GenBank/DDBJ whole genome shotgun (WGS) entry which is preliminary data.</text>
</comment>
<evidence type="ECO:0000256" key="1">
    <source>
        <dbReference type="ARBA" id="ARBA00006484"/>
    </source>
</evidence>
<dbReference type="Proteomes" id="UP000785679">
    <property type="component" value="Unassembled WGS sequence"/>
</dbReference>
<accession>A0A8J8NMM6</accession>
<dbReference type="AlphaFoldDB" id="A0A8J8NMM6"/>
<dbReference type="InterPro" id="IPR020904">
    <property type="entry name" value="Sc_DH/Rdtase_CS"/>
</dbReference>
<dbReference type="InterPro" id="IPR002347">
    <property type="entry name" value="SDR_fam"/>
</dbReference>
<dbReference type="OrthoDB" id="312442at2759"/>
<keyword evidence="2" id="KW-0560">Oxidoreductase</keyword>
<sequence length="327" mass="37654">MIIEWATEHWIQIFLISWVVLYNVWPQSRKELGKQVVVITGGAQGLGKQMGLLFAKEHAGITLIIIDIQAQQGAETVTEIKSLSGLSSVYYLHCDLSDPAQLTTTWSQITSRFGQVNILINNAARALGKEFSTLTIDQYRKTIDINFLSIVHLTKLFTEQEAVKESLVKGEYQLVNVNSIGSFMAQRQWSDYGASKFALRGFTQALRYELNEELPNLVITNIYPYHINTRMFEGFKPLIRKLIPSIDPVYAAQRIHRAILYQEREVHIWWYLYYIRIILELLPLSIQLFLVKHLIGQGMQTFVGNQQKPYAGEESKQQQFKRAKKVQ</sequence>